<evidence type="ECO:0000313" key="4">
    <source>
        <dbReference type="Proteomes" id="UP001565368"/>
    </source>
</evidence>
<evidence type="ECO:0000256" key="2">
    <source>
        <dbReference type="SAM" id="Phobius"/>
    </source>
</evidence>
<comment type="caution">
    <text evidence="3">The sequence shown here is derived from an EMBL/GenBank/DDBJ whole genome shotgun (WGS) entry which is preliminary data.</text>
</comment>
<proteinExistence type="predicted"/>
<keyword evidence="2" id="KW-0812">Transmembrane</keyword>
<name>A0ABR3Q7E5_9TREE</name>
<feature type="transmembrane region" description="Helical" evidence="2">
    <location>
        <begin position="26"/>
        <end position="48"/>
    </location>
</feature>
<gene>
    <name evidence="3" type="ORF">Q8F55_004575</name>
</gene>
<sequence>MVDKDKPDSKRGERDDPSPPLLGADIARIALSLVLPVLSAVFLGLSFLPSPRRGPFFRPTSLGASSADLTFGPVNFAGHSNWVYRDGATAAQVVLSS</sequence>
<evidence type="ECO:0000256" key="1">
    <source>
        <dbReference type="SAM" id="MobiDB-lite"/>
    </source>
</evidence>
<dbReference type="EMBL" id="JBBXJM010000003">
    <property type="protein sequence ID" value="KAL1410562.1"/>
    <property type="molecule type" value="Genomic_DNA"/>
</dbReference>
<dbReference type="Proteomes" id="UP001565368">
    <property type="component" value="Unassembled WGS sequence"/>
</dbReference>
<organism evidence="3 4">
    <name type="scientific">Vanrija albida</name>
    <dbReference type="NCBI Taxonomy" id="181172"/>
    <lineage>
        <taxon>Eukaryota</taxon>
        <taxon>Fungi</taxon>
        <taxon>Dikarya</taxon>
        <taxon>Basidiomycota</taxon>
        <taxon>Agaricomycotina</taxon>
        <taxon>Tremellomycetes</taxon>
        <taxon>Trichosporonales</taxon>
        <taxon>Trichosporonaceae</taxon>
        <taxon>Vanrija</taxon>
    </lineage>
</organism>
<keyword evidence="2" id="KW-1133">Transmembrane helix</keyword>
<feature type="region of interest" description="Disordered" evidence="1">
    <location>
        <begin position="1"/>
        <end position="20"/>
    </location>
</feature>
<reference evidence="3 4" key="1">
    <citation type="submission" date="2023-08" db="EMBL/GenBank/DDBJ databases">
        <title>Annotated Genome Sequence of Vanrija albida AlHP1.</title>
        <authorList>
            <person name="Herzog R."/>
        </authorList>
    </citation>
    <scope>NUCLEOTIDE SEQUENCE [LARGE SCALE GENOMIC DNA]</scope>
    <source>
        <strain evidence="3 4">AlHP1</strain>
    </source>
</reference>
<protein>
    <submittedName>
        <fullName evidence="3">Uncharacterized protein</fullName>
    </submittedName>
</protein>
<accession>A0ABR3Q7E5</accession>
<feature type="compositionally biased region" description="Basic and acidic residues" evidence="1">
    <location>
        <begin position="1"/>
        <end position="17"/>
    </location>
</feature>
<keyword evidence="2" id="KW-0472">Membrane</keyword>
<dbReference type="GeneID" id="95985618"/>
<evidence type="ECO:0000313" key="3">
    <source>
        <dbReference type="EMBL" id="KAL1410562.1"/>
    </source>
</evidence>
<keyword evidence="4" id="KW-1185">Reference proteome</keyword>
<dbReference type="RefSeq" id="XP_069210506.1">
    <property type="nucleotide sequence ID" value="XM_069353088.1"/>
</dbReference>